<evidence type="ECO:0000256" key="10">
    <source>
        <dbReference type="HAMAP-Rule" id="MF_00123"/>
    </source>
</evidence>
<evidence type="ECO:0000256" key="3">
    <source>
        <dbReference type="ARBA" id="ARBA00022490"/>
    </source>
</evidence>
<organism evidence="15">
    <name type="scientific">Thermohahella caldifontis</name>
    <dbReference type="NCBI Taxonomy" id="3142973"/>
    <lineage>
        <taxon>Bacteria</taxon>
        <taxon>Pseudomonadati</taxon>
        <taxon>Pseudomonadota</taxon>
        <taxon>Gammaproteobacteria</taxon>
        <taxon>Oceanospirillales</taxon>
        <taxon>Hahellaceae</taxon>
        <taxon>Thermohahella</taxon>
    </lineage>
</organism>
<dbReference type="PANTHER" id="PTHR11956:SF5">
    <property type="entry name" value="ARGININE--TRNA LIGASE, CYTOPLASMIC"/>
    <property type="match status" value="1"/>
</dbReference>
<dbReference type="CDD" id="cd07956">
    <property type="entry name" value="Anticodon_Ia_Arg"/>
    <property type="match status" value="1"/>
</dbReference>
<dbReference type="SUPFAM" id="SSF47323">
    <property type="entry name" value="Anticodon-binding domain of a subclass of class I aminoacyl-tRNA synthetases"/>
    <property type="match status" value="1"/>
</dbReference>
<evidence type="ECO:0000259" key="13">
    <source>
        <dbReference type="SMART" id="SM00836"/>
    </source>
</evidence>
<keyword evidence="4 10" id="KW-0436">Ligase</keyword>
<keyword evidence="3 10" id="KW-0963">Cytoplasm</keyword>
<evidence type="ECO:0000256" key="1">
    <source>
        <dbReference type="ARBA" id="ARBA00004496"/>
    </source>
</evidence>
<dbReference type="InterPro" id="IPR009080">
    <property type="entry name" value="tRNAsynth_Ia_anticodon-bd"/>
</dbReference>
<dbReference type="GO" id="GO:0005737">
    <property type="term" value="C:cytoplasm"/>
    <property type="evidence" value="ECO:0007669"/>
    <property type="project" value="UniProtKB-SubCell"/>
</dbReference>
<dbReference type="SUPFAM" id="SSF52374">
    <property type="entry name" value="Nucleotidylyl transferase"/>
    <property type="match status" value="1"/>
</dbReference>
<dbReference type="PROSITE" id="PS00178">
    <property type="entry name" value="AA_TRNA_LIGASE_I"/>
    <property type="match status" value="1"/>
</dbReference>
<dbReference type="PANTHER" id="PTHR11956">
    <property type="entry name" value="ARGINYL-TRNA SYNTHETASE"/>
    <property type="match status" value="1"/>
</dbReference>
<reference evidence="15" key="1">
    <citation type="submission" date="2024-05" db="EMBL/GenBank/DDBJ databases">
        <title>Genome sequencing of novel strain.</title>
        <authorList>
            <person name="Ganbat D."/>
            <person name="Ganbat S."/>
            <person name="Lee S.-J."/>
        </authorList>
    </citation>
    <scope>NUCLEOTIDE SEQUENCE</scope>
    <source>
        <strain evidence="15">SMD15-11</strain>
    </source>
</reference>
<feature type="region of interest" description="Disordered" evidence="12">
    <location>
        <begin position="17"/>
        <end position="40"/>
    </location>
</feature>
<dbReference type="EC" id="6.1.1.19" evidence="10"/>
<dbReference type="InterPro" id="IPR035684">
    <property type="entry name" value="ArgRS_core"/>
</dbReference>
<dbReference type="Gene3D" id="1.10.730.10">
    <property type="entry name" value="Isoleucyl-tRNA Synthetase, Domain 1"/>
    <property type="match status" value="1"/>
</dbReference>
<evidence type="ECO:0000256" key="2">
    <source>
        <dbReference type="ARBA" id="ARBA00005594"/>
    </source>
</evidence>
<name>A0AB39US54_9GAMM</name>
<evidence type="ECO:0000259" key="14">
    <source>
        <dbReference type="SMART" id="SM01016"/>
    </source>
</evidence>
<keyword evidence="7 10" id="KW-0648">Protein biosynthesis</keyword>
<dbReference type="PRINTS" id="PR01038">
    <property type="entry name" value="TRNASYNTHARG"/>
</dbReference>
<dbReference type="InterPro" id="IPR014729">
    <property type="entry name" value="Rossmann-like_a/b/a_fold"/>
</dbReference>
<evidence type="ECO:0000256" key="9">
    <source>
        <dbReference type="ARBA" id="ARBA00049339"/>
    </source>
</evidence>
<evidence type="ECO:0000256" key="4">
    <source>
        <dbReference type="ARBA" id="ARBA00022598"/>
    </source>
</evidence>
<dbReference type="InterPro" id="IPR036695">
    <property type="entry name" value="Arg-tRNA-synth_N_sf"/>
</dbReference>
<dbReference type="Pfam" id="PF03485">
    <property type="entry name" value="Arg_tRNA_synt_N"/>
    <property type="match status" value="1"/>
</dbReference>
<comment type="subcellular location">
    <subcellularLocation>
        <location evidence="1 10">Cytoplasm</location>
    </subcellularLocation>
</comment>
<dbReference type="Gene3D" id="3.30.1360.70">
    <property type="entry name" value="Arginyl tRNA synthetase N-terminal domain"/>
    <property type="match status" value="1"/>
</dbReference>
<comment type="similarity">
    <text evidence="2 10 11">Belongs to the class-I aminoacyl-tRNA synthetase family.</text>
</comment>
<feature type="domain" description="DALR anticodon binding" evidence="13">
    <location>
        <begin position="463"/>
        <end position="584"/>
    </location>
</feature>
<dbReference type="GO" id="GO:0005524">
    <property type="term" value="F:ATP binding"/>
    <property type="evidence" value="ECO:0007669"/>
    <property type="project" value="UniProtKB-UniRule"/>
</dbReference>
<comment type="catalytic activity">
    <reaction evidence="9 10">
        <text>tRNA(Arg) + L-arginine + ATP = L-arginyl-tRNA(Arg) + AMP + diphosphate</text>
        <dbReference type="Rhea" id="RHEA:20301"/>
        <dbReference type="Rhea" id="RHEA-COMP:9658"/>
        <dbReference type="Rhea" id="RHEA-COMP:9673"/>
        <dbReference type="ChEBI" id="CHEBI:30616"/>
        <dbReference type="ChEBI" id="CHEBI:32682"/>
        <dbReference type="ChEBI" id="CHEBI:33019"/>
        <dbReference type="ChEBI" id="CHEBI:78442"/>
        <dbReference type="ChEBI" id="CHEBI:78513"/>
        <dbReference type="ChEBI" id="CHEBI:456215"/>
        <dbReference type="EC" id="6.1.1.19"/>
    </reaction>
</comment>
<accession>A0AB39US54</accession>
<feature type="short sequence motif" description="'HIGH' region" evidence="10">
    <location>
        <begin position="129"/>
        <end position="139"/>
    </location>
</feature>
<dbReference type="KEGG" id="tcd:AAIA72_08670"/>
<dbReference type="InterPro" id="IPR008909">
    <property type="entry name" value="DALR_anticod-bd"/>
</dbReference>
<evidence type="ECO:0000256" key="7">
    <source>
        <dbReference type="ARBA" id="ARBA00022917"/>
    </source>
</evidence>
<evidence type="ECO:0000256" key="5">
    <source>
        <dbReference type="ARBA" id="ARBA00022741"/>
    </source>
</evidence>
<feature type="domain" description="Arginyl tRNA synthetase N-terminal" evidence="14">
    <location>
        <begin position="3"/>
        <end position="92"/>
    </location>
</feature>
<dbReference type="Gene3D" id="3.40.50.620">
    <property type="entry name" value="HUPs"/>
    <property type="match status" value="1"/>
</dbReference>
<evidence type="ECO:0000256" key="11">
    <source>
        <dbReference type="RuleBase" id="RU363038"/>
    </source>
</evidence>
<feature type="compositionally biased region" description="Polar residues" evidence="12">
    <location>
        <begin position="17"/>
        <end position="28"/>
    </location>
</feature>
<dbReference type="SMART" id="SM01016">
    <property type="entry name" value="Arg_tRNA_synt_N"/>
    <property type="match status" value="1"/>
</dbReference>
<dbReference type="Pfam" id="PF00750">
    <property type="entry name" value="tRNA-synt_1d"/>
    <property type="match status" value="2"/>
</dbReference>
<dbReference type="SMART" id="SM00836">
    <property type="entry name" value="DALR_1"/>
    <property type="match status" value="1"/>
</dbReference>
<proteinExistence type="inferred from homology"/>
<keyword evidence="8 10" id="KW-0030">Aminoacyl-tRNA synthetase</keyword>
<dbReference type="CDD" id="cd00671">
    <property type="entry name" value="ArgRS_core"/>
    <property type="match status" value="1"/>
</dbReference>
<dbReference type="InterPro" id="IPR005148">
    <property type="entry name" value="Arg-tRNA-synth_N"/>
</dbReference>
<evidence type="ECO:0000256" key="12">
    <source>
        <dbReference type="SAM" id="MobiDB-lite"/>
    </source>
</evidence>
<evidence type="ECO:0000256" key="6">
    <source>
        <dbReference type="ARBA" id="ARBA00022840"/>
    </source>
</evidence>
<dbReference type="Pfam" id="PF05746">
    <property type="entry name" value="DALR_1"/>
    <property type="match status" value="1"/>
</dbReference>
<dbReference type="NCBIfam" id="TIGR00456">
    <property type="entry name" value="argS"/>
    <property type="match status" value="1"/>
</dbReference>
<protein>
    <recommendedName>
        <fullName evidence="10">Arginine--tRNA ligase</fullName>
        <ecNumber evidence="10">6.1.1.19</ecNumber>
    </recommendedName>
    <alternativeName>
        <fullName evidence="10">Arginyl-tRNA synthetase</fullName>
        <shortName evidence="10">ArgRS</shortName>
    </alternativeName>
</protein>
<dbReference type="EMBL" id="CP154858">
    <property type="protein sequence ID" value="XDT70887.1"/>
    <property type="molecule type" value="Genomic_DNA"/>
</dbReference>
<evidence type="ECO:0000313" key="15">
    <source>
        <dbReference type="EMBL" id="XDT70887.1"/>
    </source>
</evidence>
<dbReference type="RefSeq" id="WP_369599928.1">
    <property type="nucleotide sequence ID" value="NZ_CP154858.1"/>
</dbReference>
<dbReference type="GO" id="GO:0006420">
    <property type="term" value="P:arginyl-tRNA aminoacylation"/>
    <property type="evidence" value="ECO:0007669"/>
    <property type="project" value="UniProtKB-UniRule"/>
</dbReference>
<comment type="subunit">
    <text evidence="10">Monomer.</text>
</comment>
<dbReference type="SUPFAM" id="SSF55190">
    <property type="entry name" value="Arginyl-tRNA synthetase (ArgRS), N-terminal 'additional' domain"/>
    <property type="match status" value="1"/>
</dbReference>
<evidence type="ECO:0000256" key="8">
    <source>
        <dbReference type="ARBA" id="ARBA00023146"/>
    </source>
</evidence>
<dbReference type="HAMAP" id="MF_00123">
    <property type="entry name" value="Arg_tRNA_synth"/>
    <property type="match status" value="1"/>
</dbReference>
<dbReference type="GO" id="GO:0004814">
    <property type="term" value="F:arginine-tRNA ligase activity"/>
    <property type="evidence" value="ECO:0007669"/>
    <property type="project" value="UniProtKB-UniRule"/>
</dbReference>
<dbReference type="InterPro" id="IPR001278">
    <property type="entry name" value="Arg-tRNA-ligase"/>
</dbReference>
<keyword evidence="6 10" id="KW-0067">ATP-binding</keyword>
<dbReference type="FunFam" id="1.10.730.10:FF:000008">
    <property type="entry name" value="Arginine--tRNA ligase"/>
    <property type="match status" value="1"/>
</dbReference>
<gene>
    <name evidence="10 15" type="primary">argS</name>
    <name evidence="15" type="ORF">AAIA72_08670</name>
</gene>
<keyword evidence="5 10" id="KW-0547">Nucleotide-binding</keyword>
<dbReference type="FunFam" id="3.30.1360.70:FF:000003">
    <property type="entry name" value="Arginine--tRNA ligase"/>
    <property type="match status" value="1"/>
</dbReference>
<sequence>MKSHVADLFTQALESLTQEGTLPESSRQVPVKVDNTRDPSHGDLATNIAMVLAKQAGMPPRALAEKIVAALPADPAVRKVEIAGPGFINLFLDPAAHFSVIRAIFEAGAQFGRATPNSRERVQVEFVSANPTGPLHVGHGRGAAYGATISNLLEAAGYQVHREYYVNDAGRQMNILATSVWLRYLEALGETFPFPSNGYKGDYIRDIAETLHKEVGDRLHHPADTVFEGVPADEPAGGDKEAHIDGLINRARTLLGADYEHVFNLALNSIVEDIRNDLEEFGVTYQEWFSEKSVQPQVERAIQILQDKGYIYEKDGALWFRSTDFGDDKDRVVRRENGETTYFASDIAYHLNKFERGFDRVINVWGADHHGYICRVKAALQAMGLDPERLVVKLVQFAILYRGGERVQMSTRSGSFVTLRELREEVGNDAARFFYVTRKADQHLDFDLDLAKSQSKDNPVYYIQYAHARVCSVHRKLTEQNLSWTPEDGLAALDALTLPEEKAIAQMLARYPEVVANAAEQLEPHQVTHYLRDLASEFHAWYNNNRVLEDDARLRNARLALAEAVRSVIHNGLSLLGVSAPESM</sequence>
<dbReference type="AlphaFoldDB" id="A0AB39US54"/>
<dbReference type="InterPro" id="IPR001412">
    <property type="entry name" value="aa-tRNA-synth_I_CS"/>
</dbReference>